<evidence type="ECO:0000256" key="3">
    <source>
        <dbReference type="ARBA" id="ARBA00023239"/>
    </source>
</evidence>
<dbReference type="Pfam" id="PF00117">
    <property type="entry name" value="GATase"/>
    <property type="match status" value="1"/>
</dbReference>
<evidence type="ECO:0000256" key="5">
    <source>
        <dbReference type="SAM" id="MobiDB-lite"/>
    </source>
</evidence>
<keyword evidence="9" id="KW-1185">Reference proteome</keyword>
<accession>A6W798</accession>
<dbReference type="PANTHER" id="PTHR11236">
    <property type="entry name" value="AMINOBENZOATE/ANTHRANILATE SYNTHASE"/>
    <property type="match status" value="1"/>
</dbReference>
<name>A6W798_KINRD</name>
<evidence type="ECO:0000313" key="9">
    <source>
        <dbReference type="Proteomes" id="UP000001116"/>
    </source>
</evidence>
<proteinExistence type="predicted"/>
<feature type="region of interest" description="Disordered" evidence="5">
    <location>
        <begin position="1"/>
        <end position="54"/>
    </location>
</feature>
<dbReference type="AlphaFoldDB" id="A6W798"/>
<evidence type="ECO:0000256" key="2">
    <source>
        <dbReference type="ARBA" id="ARBA00022962"/>
    </source>
</evidence>
<dbReference type="InterPro" id="IPR015890">
    <property type="entry name" value="Chorismate_C"/>
</dbReference>
<dbReference type="InterPro" id="IPR019999">
    <property type="entry name" value="Anth_synth_I-like"/>
</dbReference>
<dbReference type="InterPro" id="IPR005801">
    <property type="entry name" value="ADC_synthase"/>
</dbReference>
<dbReference type="InterPro" id="IPR006221">
    <property type="entry name" value="TrpG/PapA_dom"/>
</dbReference>
<dbReference type="KEGG" id="kra:Krad_1199"/>
<keyword evidence="2 8" id="KW-0315">Glutamine amidotransferase</keyword>
<reference evidence="9" key="1">
    <citation type="journal article" date="2008" name="PLoS ONE">
        <title>Survival in nuclear waste, extreme resistance, and potential applications gleaned from the genome sequence of Kineococcus radiotolerans SRS30216.</title>
        <authorList>
            <person name="Bagwell C.E."/>
            <person name="Bhat S."/>
            <person name="Hawkins G.M."/>
            <person name="Smith B.W."/>
            <person name="Biswas T."/>
            <person name="Hoover T.R."/>
            <person name="Saunders E."/>
            <person name="Han C.S."/>
            <person name="Tsodikov O.V."/>
            <person name="Shimkets L.J."/>
        </authorList>
    </citation>
    <scope>NUCLEOTIDE SEQUENCE [LARGE SCALE GENOMIC DNA]</scope>
    <source>
        <strain evidence="9">ATCC BAA-149 / DSM 14245 / SRS30216</strain>
    </source>
</reference>
<feature type="compositionally biased region" description="Low complexity" evidence="5">
    <location>
        <begin position="28"/>
        <end position="37"/>
    </location>
</feature>
<dbReference type="PANTHER" id="PTHR11236:SF49">
    <property type="entry name" value="ANTHRANILATE SYNTHASE COMPONENT 1"/>
    <property type="match status" value="1"/>
</dbReference>
<feature type="domain" description="Glutamine amidotransferase" evidence="6">
    <location>
        <begin position="509"/>
        <end position="694"/>
    </location>
</feature>
<evidence type="ECO:0000313" key="8">
    <source>
        <dbReference type="EMBL" id="ABS02687.1"/>
    </source>
</evidence>
<dbReference type="SUPFAM" id="SSF56322">
    <property type="entry name" value="ADC synthase"/>
    <property type="match status" value="1"/>
</dbReference>
<dbReference type="eggNOG" id="COG0147">
    <property type="taxonomic scope" value="Bacteria"/>
</dbReference>
<dbReference type="STRING" id="266940.Krad_1199"/>
<dbReference type="CDD" id="cd01743">
    <property type="entry name" value="GATase1_Anthranilate_Synthase"/>
    <property type="match status" value="1"/>
</dbReference>
<evidence type="ECO:0000259" key="6">
    <source>
        <dbReference type="Pfam" id="PF00117"/>
    </source>
</evidence>
<dbReference type="Pfam" id="PF00425">
    <property type="entry name" value="Chorismate_bind"/>
    <property type="match status" value="1"/>
</dbReference>
<dbReference type="GO" id="GO:0016740">
    <property type="term" value="F:transferase activity"/>
    <property type="evidence" value="ECO:0007669"/>
    <property type="project" value="UniProtKB-KW"/>
</dbReference>
<dbReference type="EC" id="4.1.3.27" evidence="1"/>
<dbReference type="Gene3D" id="3.40.50.880">
    <property type="match status" value="1"/>
</dbReference>
<evidence type="ECO:0000256" key="1">
    <source>
        <dbReference type="ARBA" id="ARBA00012266"/>
    </source>
</evidence>
<gene>
    <name evidence="8" type="ordered locus">Krad_1199</name>
</gene>
<dbReference type="Gene3D" id="3.60.120.10">
    <property type="entry name" value="Anthranilate synthase"/>
    <property type="match status" value="1"/>
</dbReference>
<dbReference type="PRINTS" id="PR00097">
    <property type="entry name" value="ANTSNTHASEII"/>
</dbReference>
<dbReference type="eggNOG" id="COG0512">
    <property type="taxonomic scope" value="Bacteria"/>
</dbReference>
<dbReference type="EMBL" id="CP000750">
    <property type="protein sequence ID" value="ABS02687.1"/>
    <property type="molecule type" value="Genomic_DNA"/>
</dbReference>
<feature type="compositionally biased region" description="Low complexity" evidence="5">
    <location>
        <begin position="8"/>
        <end position="17"/>
    </location>
</feature>
<protein>
    <recommendedName>
        <fullName evidence="1">anthranilate synthase</fullName>
        <ecNumber evidence="1">4.1.3.27</ecNumber>
    </recommendedName>
</protein>
<dbReference type="HOGENOM" id="CLU_028026_0_0_11"/>
<feature type="domain" description="Chorismate-utilising enzyme C-terminal" evidence="7">
    <location>
        <begin position="171"/>
        <end position="442"/>
    </location>
</feature>
<comment type="catalytic activity">
    <reaction evidence="4">
        <text>chorismate + L-glutamine = anthranilate + pyruvate + L-glutamate + H(+)</text>
        <dbReference type="Rhea" id="RHEA:21732"/>
        <dbReference type="ChEBI" id="CHEBI:15361"/>
        <dbReference type="ChEBI" id="CHEBI:15378"/>
        <dbReference type="ChEBI" id="CHEBI:16567"/>
        <dbReference type="ChEBI" id="CHEBI:29748"/>
        <dbReference type="ChEBI" id="CHEBI:29985"/>
        <dbReference type="ChEBI" id="CHEBI:58359"/>
        <dbReference type="EC" id="4.1.3.27"/>
    </reaction>
</comment>
<organism evidence="8 9">
    <name type="scientific">Kineococcus radiotolerans (strain ATCC BAA-149 / DSM 14245 / SRS30216)</name>
    <dbReference type="NCBI Taxonomy" id="266940"/>
    <lineage>
        <taxon>Bacteria</taxon>
        <taxon>Bacillati</taxon>
        <taxon>Actinomycetota</taxon>
        <taxon>Actinomycetes</taxon>
        <taxon>Kineosporiales</taxon>
        <taxon>Kineosporiaceae</taxon>
        <taxon>Kineococcus</taxon>
    </lineage>
</organism>
<dbReference type="SUPFAM" id="SSF52317">
    <property type="entry name" value="Class I glutamine amidotransferase-like"/>
    <property type="match status" value="1"/>
</dbReference>
<evidence type="ECO:0000256" key="4">
    <source>
        <dbReference type="ARBA" id="ARBA00047683"/>
    </source>
</evidence>
<sequence length="704" mass="74306">MVVGVGGRLTLVRPGGRLVEEADPVDAPSPGGSPSPSEENPMTPPQTPADPETTADELVAELLAPGAGPFALLRRLDPRTGVPGPVEVLRGPVEVVEHLADVPLRERTARDALALVPFRQLRERGFEVHDDGTPLQVLRIDSARDLSLEDALRALPDAEVALRDVAPDLSDDDYAAVVRRIVDEEIAQGSGANFVVRRDVDGVIDGFSATTALSLFRRLLVAEQGAYWTFVVHVPGDAGAGRSTSRTLVGASPEVHVRMARGEVVMNPISGTYRYPATGPDPDGLVEFLTDPKEVEELFMVVDEELKMMCSVGDLGGVVHGPYLREMANLAHTEFELRGQTTLDAREVLRQTMFAATVTGSPLQSACRVIKRFEPSGRGYYAGALALLGTDADGAQTLDSPILIRTADVRADGPTARVRVSVGATLVRGSTPEGEVAETHAKSAGVLRALGALPPLPARTGADGAPVRRVPLLADPRVATLLASRRDRLAPFWLEPQAQPAGSPLGRALVVDAEDTFTAMLVHLLASAGLRARVLRHDDPALDAALAAHEGLVLLGPGPGDPEDASDPRIARLQDLAARLSDAARSGGNPLLGVCLGHQLLSGTLGLPLRRKDSPHQGTQLDVDLFGTTARVGFYNSFTARVDGAAIARLGADGVEVATGPADEVVAVRGRGFAGIQFHPESVLTQDGPRVLRSLVEPLLTGRG</sequence>
<evidence type="ECO:0000259" key="7">
    <source>
        <dbReference type="Pfam" id="PF00425"/>
    </source>
</evidence>
<dbReference type="GO" id="GO:0000162">
    <property type="term" value="P:L-tryptophan biosynthetic process"/>
    <property type="evidence" value="ECO:0007669"/>
    <property type="project" value="TreeGrafter"/>
</dbReference>
<dbReference type="PROSITE" id="PS51273">
    <property type="entry name" value="GATASE_TYPE_1"/>
    <property type="match status" value="1"/>
</dbReference>
<dbReference type="PRINTS" id="PR00096">
    <property type="entry name" value="GATASE"/>
</dbReference>
<dbReference type="Proteomes" id="UP000001116">
    <property type="component" value="Chromosome"/>
</dbReference>
<keyword evidence="3" id="KW-0456">Lyase</keyword>
<dbReference type="GO" id="GO:0004049">
    <property type="term" value="F:anthranilate synthase activity"/>
    <property type="evidence" value="ECO:0007669"/>
    <property type="project" value="UniProtKB-EC"/>
</dbReference>
<dbReference type="InterPro" id="IPR017926">
    <property type="entry name" value="GATASE"/>
</dbReference>
<dbReference type="InterPro" id="IPR029062">
    <property type="entry name" value="Class_I_gatase-like"/>
</dbReference>